<dbReference type="AlphaFoldDB" id="A0A0W0WBD8"/>
<keyword evidence="2" id="KW-1185">Reference proteome</keyword>
<gene>
    <name evidence="1" type="ORF">Lmac_0835</name>
</gene>
<proteinExistence type="predicted"/>
<dbReference type="RefSeq" id="WP_058451646.1">
    <property type="nucleotide sequence ID" value="NZ_CAAAIB010000015.1"/>
</dbReference>
<dbReference type="Proteomes" id="UP000054908">
    <property type="component" value="Unassembled WGS sequence"/>
</dbReference>
<dbReference type="STRING" id="466.Lmac_0835"/>
<organism evidence="1 2">
    <name type="scientific">Legionella maceachernii</name>
    <dbReference type="NCBI Taxonomy" id="466"/>
    <lineage>
        <taxon>Bacteria</taxon>
        <taxon>Pseudomonadati</taxon>
        <taxon>Pseudomonadota</taxon>
        <taxon>Gammaproteobacteria</taxon>
        <taxon>Legionellales</taxon>
        <taxon>Legionellaceae</taxon>
        <taxon>Legionella</taxon>
    </lineage>
</organism>
<name>A0A0W0WBD8_9GAMM</name>
<evidence type="ECO:0000313" key="2">
    <source>
        <dbReference type="Proteomes" id="UP000054908"/>
    </source>
</evidence>
<sequence length="246" mass="23921">MATNNGINNIDKFSMNVVRYATVQSGTYIPTTSMKYIIVEMCGSGGGSGGTSLTASSGAIRVAAPGGAGNYLKFMMTAAQVGSSLSYSLGSGGTAGASTPTNGGNGGDAVFGNWTAAGGVGSALNSTNVGSQTVTNNTNTIGTGVLILSIQSMSWSSYANNVGATVMAWGLSPGGSNPLNTAGSTYTGLLNVSGSGASSLFGSSTQGPGSGGQGRGSYNQSTGAVINTAGAAGSVGIIIVTEFIQN</sequence>
<dbReference type="EMBL" id="LNYL01000022">
    <property type="protein sequence ID" value="KTD29660.1"/>
    <property type="molecule type" value="Genomic_DNA"/>
</dbReference>
<protein>
    <submittedName>
        <fullName evidence="1">Uncharacterized protein</fullName>
    </submittedName>
</protein>
<accession>A0A0W0WBD8</accession>
<comment type="caution">
    <text evidence="1">The sequence shown here is derived from an EMBL/GenBank/DDBJ whole genome shotgun (WGS) entry which is preliminary data.</text>
</comment>
<evidence type="ECO:0000313" key="1">
    <source>
        <dbReference type="EMBL" id="KTD29660.1"/>
    </source>
</evidence>
<dbReference type="PATRIC" id="fig|466.6.peg.892"/>
<reference evidence="1 2" key="1">
    <citation type="submission" date="2015-11" db="EMBL/GenBank/DDBJ databases">
        <title>Genomic analysis of 38 Legionella species identifies large and diverse effector repertoires.</title>
        <authorList>
            <person name="Burstein D."/>
            <person name="Amaro F."/>
            <person name="Zusman T."/>
            <person name="Lifshitz Z."/>
            <person name="Cohen O."/>
            <person name="Gilbert J.A."/>
            <person name="Pupko T."/>
            <person name="Shuman H.A."/>
            <person name="Segal G."/>
        </authorList>
    </citation>
    <scope>NUCLEOTIDE SEQUENCE [LARGE SCALE GENOMIC DNA]</scope>
    <source>
        <strain evidence="1 2">PX-1-G2-E2</strain>
    </source>
</reference>